<accession>A0A540MY64</accession>
<dbReference type="AlphaFoldDB" id="A0A540MY64"/>
<dbReference type="Proteomes" id="UP000315295">
    <property type="component" value="Unassembled WGS sequence"/>
</dbReference>
<evidence type="ECO:0000313" key="2">
    <source>
        <dbReference type="Proteomes" id="UP000315295"/>
    </source>
</evidence>
<gene>
    <name evidence="1" type="ORF">C1H46_010710</name>
</gene>
<organism evidence="1 2">
    <name type="scientific">Malus baccata</name>
    <name type="common">Siberian crab apple</name>
    <name type="synonym">Pyrus baccata</name>
    <dbReference type="NCBI Taxonomy" id="106549"/>
    <lineage>
        <taxon>Eukaryota</taxon>
        <taxon>Viridiplantae</taxon>
        <taxon>Streptophyta</taxon>
        <taxon>Embryophyta</taxon>
        <taxon>Tracheophyta</taxon>
        <taxon>Spermatophyta</taxon>
        <taxon>Magnoliopsida</taxon>
        <taxon>eudicotyledons</taxon>
        <taxon>Gunneridae</taxon>
        <taxon>Pentapetalae</taxon>
        <taxon>rosids</taxon>
        <taxon>fabids</taxon>
        <taxon>Rosales</taxon>
        <taxon>Rosaceae</taxon>
        <taxon>Amygdaloideae</taxon>
        <taxon>Maleae</taxon>
        <taxon>Malus</taxon>
    </lineage>
</organism>
<proteinExistence type="predicted"/>
<protein>
    <submittedName>
        <fullName evidence="1">Uncharacterized protein</fullName>
    </submittedName>
</protein>
<comment type="caution">
    <text evidence="1">The sequence shown here is derived from an EMBL/GenBank/DDBJ whole genome shotgun (WGS) entry which is preliminary data.</text>
</comment>
<sequence length="140" mass="16328">MEWAMHIVEEVQQERNRNNLPEKKTIAQGVGNAHSRGSPARRNCNNLPEKVFCASVIPYWYKFKEDASAFDGLIQLGDDKEKNVTFVTYPETQAKSIVTNTSGLNHDAILRVWFATYCNTRNMWLVCYDRFDCYMRPWLN</sequence>
<reference evidence="1 2" key="1">
    <citation type="journal article" date="2019" name="G3 (Bethesda)">
        <title>Sequencing of a Wild Apple (Malus baccata) Genome Unravels the Differences Between Cultivated and Wild Apple Species Regarding Disease Resistance and Cold Tolerance.</title>
        <authorList>
            <person name="Chen X."/>
        </authorList>
    </citation>
    <scope>NUCLEOTIDE SEQUENCE [LARGE SCALE GENOMIC DNA]</scope>
    <source>
        <strain evidence="2">cv. Shandingzi</strain>
        <tissue evidence="1">Leaves</tissue>
    </source>
</reference>
<evidence type="ECO:0000313" key="1">
    <source>
        <dbReference type="EMBL" id="TQE03736.1"/>
    </source>
</evidence>
<dbReference type="EMBL" id="VIEB01000151">
    <property type="protein sequence ID" value="TQE03736.1"/>
    <property type="molecule type" value="Genomic_DNA"/>
</dbReference>
<name>A0A540MY64_MALBA</name>
<keyword evidence="2" id="KW-1185">Reference proteome</keyword>